<dbReference type="PANTHER" id="PTHR43445:SF3">
    <property type="entry name" value="UDP-N-ACETYLMURAMATE--L-ALANINE LIGASE"/>
    <property type="match status" value="1"/>
</dbReference>
<dbReference type="OrthoDB" id="9804126at2"/>
<dbReference type="InterPro" id="IPR013221">
    <property type="entry name" value="Mur_ligase_cen"/>
</dbReference>
<name>A0A563DG32_9FLAO</name>
<dbReference type="InterPro" id="IPR004101">
    <property type="entry name" value="Mur_ligase_C"/>
</dbReference>
<keyword evidence="9 14" id="KW-0133">Cell shape</keyword>
<accession>A0A563DG32</accession>
<dbReference type="Proteomes" id="UP000319499">
    <property type="component" value="Unassembled WGS sequence"/>
</dbReference>
<dbReference type="AlphaFoldDB" id="A0A563DG32"/>
<dbReference type="GO" id="GO:0008360">
    <property type="term" value="P:regulation of cell shape"/>
    <property type="evidence" value="ECO:0007669"/>
    <property type="project" value="UniProtKB-KW"/>
</dbReference>
<feature type="binding site" evidence="14">
    <location>
        <begin position="119"/>
        <end position="125"/>
    </location>
    <ligand>
        <name>ATP</name>
        <dbReference type="ChEBI" id="CHEBI:30616"/>
    </ligand>
</feature>
<evidence type="ECO:0000259" key="16">
    <source>
        <dbReference type="Pfam" id="PF02875"/>
    </source>
</evidence>
<dbReference type="GO" id="GO:0071555">
    <property type="term" value="P:cell wall organization"/>
    <property type="evidence" value="ECO:0007669"/>
    <property type="project" value="UniProtKB-KW"/>
</dbReference>
<dbReference type="GO" id="GO:0009252">
    <property type="term" value="P:peptidoglycan biosynthetic process"/>
    <property type="evidence" value="ECO:0007669"/>
    <property type="project" value="UniProtKB-UniRule"/>
</dbReference>
<dbReference type="HAMAP" id="MF_00046">
    <property type="entry name" value="MurC"/>
    <property type="match status" value="1"/>
</dbReference>
<dbReference type="InterPro" id="IPR000713">
    <property type="entry name" value="Mur_ligase_N"/>
</dbReference>
<keyword evidence="6 14" id="KW-0132">Cell division</keyword>
<keyword evidence="8 14" id="KW-0067">ATP-binding</keyword>
<keyword evidence="7 14" id="KW-0547">Nucleotide-binding</keyword>
<proteinExistence type="inferred from homology"/>
<dbReference type="RefSeq" id="WP_146261865.1">
    <property type="nucleotide sequence ID" value="NZ_SELG01000031.1"/>
</dbReference>
<evidence type="ECO:0000313" key="18">
    <source>
        <dbReference type="EMBL" id="TWP29019.1"/>
    </source>
</evidence>
<dbReference type="EC" id="6.3.2.8" evidence="3 14"/>
<evidence type="ECO:0000256" key="14">
    <source>
        <dbReference type="HAMAP-Rule" id="MF_00046"/>
    </source>
</evidence>
<evidence type="ECO:0000259" key="15">
    <source>
        <dbReference type="Pfam" id="PF01225"/>
    </source>
</evidence>
<dbReference type="Pfam" id="PF01225">
    <property type="entry name" value="Mur_ligase"/>
    <property type="match status" value="1"/>
</dbReference>
<keyword evidence="4 14" id="KW-0963">Cytoplasm</keyword>
<dbReference type="GO" id="GO:0005524">
    <property type="term" value="F:ATP binding"/>
    <property type="evidence" value="ECO:0007669"/>
    <property type="project" value="UniProtKB-UniRule"/>
</dbReference>
<comment type="caution">
    <text evidence="18">The sequence shown here is derived from an EMBL/GenBank/DDBJ whole genome shotgun (WGS) entry which is preliminary data.</text>
</comment>
<feature type="domain" description="Mur ligase central" evidence="17">
    <location>
        <begin position="117"/>
        <end position="287"/>
    </location>
</feature>
<evidence type="ECO:0000256" key="4">
    <source>
        <dbReference type="ARBA" id="ARBA00022490"/>
    </source>
</evidence>
<evidence type="ECO:0000259" key="17">
    <source>
        <dbReference type="Pfam" id="PF08245"/>
    </source>
</evidence>
<evidence type="ECO:0000256" key="13">
    <source>
        <dbReference type="ARBA" id="ARBA00047833"/>
    </source>
</evidence>
<evidence type="ECO:0000256" key="7">
    <source>
        <dbReference type="ARBA" id="ARBA00022741"/>
    </source>
</evidence>
<evidence type="ECO:0000256" key="1">
    <source>
        <dbReference type="ARBA" id="ARBA00004496"/>
    </source>
</evidence>
<dbReference type="EMBL" id="SELH01000016">
    <property type="protein sequence ID" value="TWP29019.1"/>
    <property type="molecule type" value="Genomic_DNA"/>
</dbReference>
<dbReference type="InterPro" id="IPR050061">
    <property type="entry name" value="MurCDEF_pg_biosynth"/>
</dbReference>
<comment type="similarity">
    <text evidence="14">Belongs to the MurCDEF family.</text>
</comment>
<reference evidence="18 19" key="1">
    <citation type="submission" date="2019-02" db="EMBL/GenBank/DDBJ databases">
        <title>Apibacter muscae sp. nov.: a novel member of the house fly microbiota.</title>
        <authorList>
            <person name="Park R."/>
        </authorList>
    </citation>
    <scope>NUCLEOTIDE SEQUENCE [LARGE SCALE GENOMIC DNA]</scope>
    <source>
        <strain evidence="18 19">AL1</strain>
    </source>
</reference>
<dbReference type="GO" id="GO:0008763">
    <property type="term" value="F:UDP-N-acetylmuramate-L-alanine ligase activity"/>
    <property type="evidence" value="ECO:0007669"/>
    <property type="project" value="UniProtKB-UniRule"/>
</dbReference>
<dbReference type="Pfam" id="PF02875">
    <property type="entry name" value="Mur_ligase_C"/>
    <property type="match status" value="1"/>
</dbReference>
<evidence type="ECO:0000256" key="5">
    <source>
        <dbReference type="ARBA" id="ARBA00022598"/>
    </source>
</evidence>
<keyword evidence="19" id="KW-1185">Reference proteome</keyword>
<organism evidence="18 19">
    <name type="scientific">Apibacter muscae</name>
    <dbReference type="NCBI Taxonomy" id="2509004"/>
    <lineage>
        <taxon>Bacteria</taxon>
        <taxon>Pseudomonadati</taxon>
        <taxon>Bacteroidota</taxon>
        <taxon>Flavobacteriia</taxon>
        <taxon>Flavobacteriales</taxon>
        <taxon>Weeksellaceae</taxon>
        <taxon>Apibacter</taxon>
    </lineage>
</organism>
<comment type="function">
    <text evidence="14">Cell wall formation.</text>
</comment>
<feature type="domain" description="Mur ligase N-terminal catalytic" evidence="15">
    <location>
        <begin position="10"/>
        <end position="110"/>
    </location>
</feature>
<comment type="catalytic activity">
    <reaction evidence="13 14">
        <text>UDP-N-acetyl-alpha-D-muramate + L-alanine + ATP = UDP-N-acetyl-alpha-D-muramoyl-L-alanine + ADP + phosphate + H(+)</text>
        <dbReference type="Rhea" id="RHEA:23372"/>
        <dbReference type="ChEBI" id="CHEBI:15378"/>
        <dbReference type="ChEBI" id="CHEBI:30616"/>
        <dbReference type="ChEBI" id="CHEBI:43474"/>
        <dbReference type="ChEBI" id="CHEBI:57972"/>
        <dbReference type="ChEBI" id="CHEBI:70757"/>
        <dbReference type="ChEBI" id="CHEBI:83898"/>
        <dbReference type="ChEBI" id="CHEBI:456216"/>
        <dbReference type="EC" id="6.3.2.8"/>
    </reaction>
</comment>
<keyword evidence="10 14" id="KW-0573">Peptidoglycan synthesis</keyword>
<dbReference type="SUPFAM" id="SSF53244">
    <property type="entry name" value="MurD-like peptide ligases, peptide-binding domain"/>
    <property type="match status" value="1"/>
</dbReference>
<evidence type="ECO:0000256" key="8">
    <source>
        <dbReference type="ARBA" id="ARBA00022840"/>
    </source>
</evidence>
<evidence type="ECO:0000256" key="10">
    <source>
        <dbReference type="ARBA" id="ARBA00022984"/>
    </source>
</evidence>
<dbReference type="GO" id="GO:0005737">
    <property type="term" value="C:cytoplasm"/>
    <property type="evidence" value="ECO:0007669"/>
    <property type="project" value="UniProtKB-SubCell"/>
</dbReference>
<dbReference type="InterPro" id="IPR036615">
    <property type="entry name" value="Mur_ligase_C_dom_sf"/>
</dbReference>
<gene>
    <name evidence="14" type="primary">murC</name>
    <name evidence="18" type="ORF">ETU09_04050</name>
</gene>
<dbReference type="NCBIfam" id="TIGR01082">
    <property type="entry name" value="murC"/>
    <property type="match status" value="1"/>
</dbReference>
<dbReference type="GO" id="GO:0051301">
    <property type="term" value="P:cell division"/>
    <property type="evidence" value="ECO:0007669"/>
    <property type="project" value="UniProtKB-KW"/>
</dbReference>
<dbReference type="PANTHER" id="PTHR43445">
    <property type="entry name" value="UDP-N-ACETYLMURAMATE--L-ALANINE LIGASE-RELATED"/>
    <property type="match status" value="1"/>
</dbReference>
<dbReference type="Gene3D" id="3.40.1190.10">
    <property type="entry name" value="Mur-like, catalytic domain"/>
    <property type="match status" value="1"/>
</dbReference>
<evidence type="ECO:0000256" key="6">
    <source>
        <dbReference type="ARBA" id="ARBA00022618"/>
    </source>
</evidence>
<keyword evidence="11 14" id="KW-0131">Cell cycle</keyword>
<dbReference type="InterPro" id="IPR036565">
    <property type="entry name" value="Mur-like_cat_sf"/>
</dbReference>
<evidence type="ECO:0000313" key="19">
    <source>
        <dbReference type="Proteomes" id="UP000319499"/>
    </source>
</evidence>
<evidence type="ECO:0000256" key="2">
    <source>
        <dbReference type="ARBA" id="ARBA00004752"/>
    </source>
</evidence>
<keyword evidence="12 14" id="KW-0961">Cell wall biogenesis/degradation</keyword>
<comment type="pathway">
    <text evidence="2 14">Cell wall biogenesis; peptidoglycan biosynthesis.</text>
</comment>
<dbReference type="Gene3D" id="3.40.50.720">
    <property type="entry name" value="NAD(P)-binding Rossmann-like Domain"/>
    <property type="match status" value="1"/>
</dbReference>
<evidence type="ECO:0000256" key="11">
    <source>
        <dbReference type="ARBA" id="ARBA00023306"/>
    </source>
</evidence>
<dbReference type="Gene3D" id="3.90.190.20">
    <property type="entry name" value="Mur ligase, C-terminal domain"/>
    <property type="match status" value="1"/>
</dbReference>
<dbReference type="Pfam" id="PF08245">
    <property type="entry name" value="Mur_ligase_M"/>
    <property type="match status" value="1"/>
</dbReference>
<evidence type="ECO:0000256" key="3">
    <source>
        <dbReference type="ARBA" id="ARBA00012211"/>
    </source>
</evidence>
<protein>
    <recommendedName>
        <fullName evidence="3 14">UDP-N-acetylmuramate--L-alanine ligase</fullName>
        <ecNumber evidence="3 14">6.3.2.8</ecNumber>
    </recommendedName>
    <alternativeName>
        <fullName evidence="14">UDP-N-acetylmuramoyl-L-alanine synthetase</fullName>
    </alternativeName>
</protein>
<dbReference type="SUPFAM" id="SSF53623">
    <property type="entry name" value="MurD-like peptide ligases, catalytic domain"/>
    <property type="match status" value="1"/>
</dbReference>
<dbReference type="InterPro" id="IPR005758">
    <property type="entry name" value="UDP-N-AcMur_Ala_ligase_MurC"/>
</dbReference>
<keyword evidence="5 14" id="KW-0436">Ligase</keyword>
<dbReference type="SUPFAM" id="SSF51984">
    <property type="entry name" value="MurCD N-terminal domain"/>
    <property type="match status" value="1"/>
</dbReference>
<dbReference type="UniPathway" id="UPA00219"/>
<evidence type="ECO:0000256" key="9">
    <source>
        <dbReference type="ARBA" id="ARBA00022960"/>
    </source>
</evidence>
<comment type="subcellular location">
    <subcellularLocation>
        <location evidence="1 14">Cytoplasm</location>
    </subcellularLocation>
</comment>
<feature type="domain" description="Mur ligase C-terminal" evidence="16">
    <location>
        <begin position="310"/>
        <end position="435"/>
    </location>
</feature>
<sequence>MKDIHTYKNFYFLGIGGIGMSALARYFNFSGAKVWGYDQTQTQLTIKLEEENISIIYDDNPELLPENINKEETLIIYTPAIPNHLKIKNYFIEEGYTILKRSKVLGEITRFTQCLAIAGTHGKTTTSTLLGHLCKYANLKATAFLGGISANYKTNFIFNGNQISVVEADEYDRSFLALSPNMAAITSTDADHLDIYNDSSHLVDTFNEFAKLIPEEGFLLVKKGLPINVKHFTYSATEKADYYAENIQIENHTFTFDLVTPDLNIEGLILPIPGKHNIENAIAALGIGLKMGISPSVLRKALAEFKGVARRFTHHTFKNGKIYIDDYAHHPSELNATIETIRSLYPGKNLLTVFQPHLFTRTRDFANDFAKSLEQTDQLLILDIYPARELPIEGVSSEWLNKKIQLNKKQVSTLDKALDIIKEKDFDILLTVGAGNIDILYQPLLQWLNEAEI</sequence>
<evidence type="ECO:0000256" key="12">
    <source>
        <dbReference type="ARBA" id="ARBA00023316"/>
    </source>
</evidence>